<dbReference type="InterPro" id="IPR002028">
    <property type="entry name" value="Trp_synthase_suA"/>
</dbReference>
<evidence type="ECO:0000313" key="10">
    <source>
        <dbReference type="EMBL" id="NJP95501.1"/>
    </source>
</evidence>
<comment type="pathway">
    <text evidence="1 8">Amino-acid biosynthesis; L-tryptophan biosynthesis; L-tryptophan from chorismate: step 5/5.</text>
</comment>
<dbReference type="EC" id="4.2.1.20" evidence="8"/>
<keyword evidence="5 8" id="KW-0057">Aromatic amino acid biosynthesis</keyword>
<comment type="catalytic activity">
    <reaction evidence="7 8">
        <text>(1S,2R)-1-C-(indol-3-yl)glycerol 3-phosphate + L-serine = D-glyceraldehyde 3-phosphate + L-tryptophan + H2O</text>
        <dbReference type="Rhea" id="RHEA:10532"/>
        <dbReference type="ChEBI" id="CHEBI:15377"/>
        <dbReference type="ChEBI" id="CHEBI:33384"/>
        <dbReference type="ChEBI" id="CHEBI:57912"/>
        <dbReference type="ChEBI" id="CHEBI:58866"/>
        <dbReference type="ChEBI" id="CHEBI:59776"/>
        <dbReference type="EC" id="4.2.1.20"/>
    </reaction>
</comment>
<dbReference type="InterPro" id="IPR013785">
    <property type="entry name" value="Aldolase_TIM"/>
</dbReference>
<dbReference type="NCBIfam" id="TIGR00262">
    <property type="entry name" value="trpA"/>
    <property type="match status" value="1"/>
</dbReference>
<dbReference type="CDD" id="cd04724">
    <property type="entry name" value="Tryptophan_synthase_alpha"/>
    <property type="match status" value="1"/>
</dbReference>
<gene>
    <name evidence="8 10" type="primary">trpA</name>
    <name evidence="10" type="ORF">HCN51_39740</name>
</gene>
<keyword evidence="6 8" id="KW-0456">Lyase</keyword>
<keyword evidence="4 8" id="KW-0822">Tryptophan biosynthesis</keyword>
<evidence type="ECO:0000256" key="8">
    <source>
        <dbReference type="HAMAP-Rule" id="MF_00131"/>
    </source>
</evidence>
<dbReference type="InterPro" id="IPR011060">
    <property type="entry name" value="RibuloseP-bd_barrel"/>
</dbReference>
<dbReference type="EMBL" id="JAATEP010000039">
    <property type="protein sequence ID" value="NJP95501.1"/>
    <property type="molecule type" value="Genomic_DNA"/>
</dbReference>
<accession>A0ABX1BD17</accession>
<dbReference type="Pfam" id="PF00290">
    <property type="entry name" value="Trp_syntA"/>
    <property type="match status" value="1"/>
</dbReference>
<comment type="caution">
    <text evidence="10">The sequence shown here is derived from an EMBL/GenBank/DDBJ whole genome shotgun (WGS) entry which is preliminary data.</text>
</comment>
<protein>
    <recommendedName>
        <fullName evidence="8">Tryptophan synthase alpha chain</fullName>
        <ecNumber evidence="8">4.2.1.20</ecNumber>
    </recommendedName>
</protein>
<evidence type="ECO:0000256" key="4">
    <source>
        <dbReference type="ARBA" id="ARBA00022822"/>
    </source>
</evidence>
<dbReference type="PROSITE" id="PS00167">
    <property type="entry name" value="TRP_SYNTHASE_ALPHA"/>
    <property type="match status" value="1"/>
</dbReference>
<comment type="function">
    <text evidence="8">The alpha subunit is responsible for the aldol cleavage of indoleglycerol phosphate to indole and glyceraldehyde 3-phosphate.</text>
</comment>
<evidence type="ECO:0000256" key="6">
    <source>
        <dbReference type="ARBA" id="ARBA00023239"/>
    </source>
</evidence>
<dbReference type="Proteomes" id="UP000696294">
    <property type="component" value="Unassembled WGS sequence"/>
</dbReference>
<dbReference type="Gene3D" id="3.20.20.70">
    <property type="entry name" value="Aldolase class I"/>
    <property type="match status" value="1"/>
</dbReference>
<dbReference type="GO" id="GO:0004834">
    <property type="term" value="F:tryptophan synthase activity"/>
    <property type="evidence" value="ECO:0007669"/>
    <property type="project" value="UniProtKB-EC"/>
</dbReference>
<feature type="active site" description="Proton acceptor" evidence="8">
    <location>
        <position position="56"/>
    </location>
</feature>
<keyword evidence="3 8" id="KW-0028">Amino-acid biosynthesis</keyword>
<sequence length="267" mass="27479">MSTRPPKMSMGTLETHLRARRDAGRSLLVPYVTAGLTADWPDYLRAYADAGADAIEVGLPFSDPMLDGGTIQEASDRALRRGATPSRLLAELSTANPGVPLAVMTYANLVFRTGARAFCERLAEAGVTGLIVPDVPHDEAGPLSEAATAAGVDLVLLAAPTTAPARLRGIAERSRGFVYGVTVMGTTGERAALADSAGPLAGRLRELTTCPVLLGFGISTPEQAAQACAYADGVVVASALMRRALDGATPAEVGADVAAIRRALPAG</sequence>
<evidence type="ECO:0000256" key="5">
    <source>
        <dbReference type="ARBA" id="ARBA00023141"/>
    </source>
</evidence>
<comment type="similarity">
    <text evidence="8 9">Belongs to the TrpA family.</text>
</comment>
<keyword evidence="11" id="KW-1185">Reference proteome</keyword>
<name>A0ABX1BD17_9ACTN</name>
<evidence type="ECO:0000256" key="3">
    <source>
        <dbReference type="ARBA" id="ARBA00022605"/>
    </source>
</evidence>
<evidence type="ECO:0000313" key="11">
    <source>
        <dbReference type="Proteomes" id="UP000696294"/>
    </source>
</evidence>
<evidence type="ECO:0000256" key="7">
    <source>
        <dbReference type="ARBA" id="ARBA00049047"/>
    </source>
</evidence>
<evidence type="ECO:0000256" key="9">
    <source>
        <dbReference type="RuleBase" id="RU003662"/>
    </source>
</evidence>
<dbReference type="HAMAP" id="MF_00131">
    <property type="entry name" value="Trp_synth_alpha"/>
    <property type="match status" value="1"/>
</dbReference>
<evidence type="ECO:0000256" key="2">
    <source>
        <dbReference type="ARBA" id="ARBA00011270"/>
    </source>
</evidence>
<comment type="subunit">
    <text evidence="2 8">Tetramer of two alpha and two beta chains.</text>
</comment>
<reference evidence="10 11" key="1">
    <citation type="submission" date="2020-03" db="EMBL/GenBank/DDBJ databases">
        <title>WGS of actinomycetes isolated from Thailand.</title>
        <authorList>
            <person name="Thawai C."/>
        </authorList>
    </citation>
    <scope>NUCLEOTIDE SEQUENCE [LARGE SCALE GENOMIC DNA]</scope>
    <source>
        <strain evidence="10 11">FMUSA5-5</strain>
    </source>
</reference>
<feature type="active site" description="Proton acceptor" evidence="8">
    <location>
        <position position="67"/>
    </location>
</feature>
<dbReference type="PANTHER" id="PTHR43406:SF1">
    <property type="entry name" value="TRYPTOPHAN SYNTHASE ALPHA CHAIN, CHLOROPLASTIC"/>
    <property type="match status" value="1"/>
</dbReference>
<evidence type="ECO:0000256" key="1">
    <source>
        <dbReference type="ARBA" id="ARBA00004733"/>
    </source>
</evidence>
<proteinExistence type="inferred from homology"/>
<dbReference type="PANTHER" id="PTHR43406">
    <property type="entry name" value="TRYPTOPHAN SYNTHASE, ALPHA CHAIN"/>
    <property type="match status" value="1"/>
</dbReference>
<organism evidence="10 11">
    <name type="scientific">Nonomuraea composti</name>
    <dbReference type="NCBI Taxonomy" id="2720023"/>
    <lineage>
        <taxon>Bacteria</taxon>
        <taxon>Bacillati</taxon>
        <taxon>Actinomycetota</taxon>
        <taxon>Actinomycetes</taxon>
        <taxon>Streptosporangiales</taxon>
        <taxon>Streptosporangiaceae</taxon>
        <taxon>Nonomuraea</taxon>
    </lineage>
</organism>
<dbReference type="SUPFAM" id="SSF51366">
    <property type="entry name" value="Ribulose-phoshate binding barrel"/>
    <property type="match status" value="1"/>
</dbReference>
<dbReference type="InterPro" id="IPR018204">
    <property type="entry name" value="Trp_synthase_alpha_AS"/>
</dbReference>